<evidence type="ECO:0000256" key="2">
    <source>
        <dbReference type="SAM" id="Phobius"/>
    </source>
</evidence>
<dbReference type="Pfam" id="PF04536">
    <property type="entry name" value="TPM_phosphatase"/>
    <property type="match status" value="1"/>
</dbReference>
<feature type="region of interest" description="Disordered" evidence="1">
    <location>
        <begin position="230"/>
        <end position="267"/>
    </location>
</feature>
<keyword evidence="2" id="KW-1133">Transmembrane helix</keyword>
<dbReference type="RefSeq" id="WP_199798758.1">
    <property type="nucleotide sequence ID" value="NZ_AP026806.1"/>
</dbReference>
<feature type="transmembrane region" description="Helical" evidence="2">
    <location>
        <begin position="177"/>
        <end position="197"/>
    </location>
</feature>
<accession>A0ABC8EEX2</accession>
<gene>
    <name evidence="4" type="primary">ydjH</name>
    <name evidence="4" type="ORF">K234311028_18250</name>
</gene>
<evidence type="ECO:0000313" key="4">
    <source>
        <dbReference type="EMBL" id="BDR81579.1"/>
    </source>
</evidence>
<keyword evidence="2" id="KW-0472">Membrane</keyword>
<name>A0ABC8EEX2_CLOTA</name>
<dbReference type="AlphaFoldDB" id="A0ABC8EEX2"/>
<reference evidence="4 5" key="1">
    <citation type="submission" date="2022-09" db="EMBL/GenBank/DDBJ databases">
        <title>complete genome sequences of Clostridium tetani str. KHSU-234311-028 isolated from soil.</title>
        <authorList>
            <person name="Sekizuka T."/>
            <person name="Shitada C."/>
            <person name="Takahashi M."/>
            <person name="Kuroda M."/>
        </authorList>
    </citation>
    <scope>NUCLEOTIDE SEQUENCE [LARGE SCALE GENOMIC DNA]</scope>
    <source>
        <strain evidence="4 5">KHSU-234311-028</strain>
    </source>
</reference>
<evidence type="ECO:0000313" key="5">
    <source>
        <dbReference type="Proteomes" id="UP001321763"/>
    </source>
</evidence>
<dbReference type="Proteomes" id="UP001321763">
    <property type="component" value="Chromosome"/>
</dbReference>
<feature type="domain" description="TPM" evidence="3">
    <location>
        <begin position="37"/>
        <end position="157"/>
    </location>
</feature>
<dbReference type="InterPro" id="IPR007621">
    <property type="entry name" value="TPM_dom"/>
</dbReference>
<dbReference type="Gene3D" id="3.10.310.50">
    <property type="match status" value="1"/>
</dbReference>
<feature type="compositionally biased region" description="Low complexity" evidence="1">
    <location>
        <begin position="252"/>
        <end position="267"/>
    </location>
</feature>
<evidence type="ECO:0000256" key="1">
    <source>
        <dbReference type="SAM" id="MobiDB-lite"/>
    </source>
</evidence>
<proteinExistence type="predicted"/>
<dbReference type="EMBL" id="AP026818">
    <property type="protein sequence ID" value="BDR81579.1"/>
    <property type="molecule type" value="Genomic_DNA"/>
</dbReference>
<evidence type="ECO:0000259" key="3">
    <source>
        <dbReference type="Pfam" id="PF04536"/>
    </source>
</evidence>
<organism evidence="4 5">
    <name type="scientific">Clostridium tetani</name>
    <dbReference type="NCBI Taxonomy" id="1513"/>
    <lineage>
        <taxon>Bacteria</taxon>
        <taxon>Bacillati</taxon>
        <taxon>Bacillota</taxon>
        <taxon>Clostridia</taxon>
        <taxon>Eubacteriales</taxon>
        <taxon>Clostridiaceae</taxon>
        <taxon>Clostridium</taxon>
    </lineage>
</organism>
<sequence length="267" mass="30465">MKNKIYLKVTPFFIILFLFIAFAMNLKVLASGTNQKIYDFAELLTLEEKKELEEIANKYSKKRETDIIILTTNDTKGKDVVKYMEDFYDKKALGYDKPHGNCAILTIDVQHRRVYLAGFYKGEEYLYNSRCDLIRNKITPNLLRKNYYDAFKYFIKTSYKYMGIKPGVNPDNILFDLWSQVVISIIVGAVAVGIMAYNSEGRITVTQGTYLDAKNSGIIQKRDDYIRTSITKERKSKTKNESSIGIEDGDEGISSGGHPHSGSRGSF</sequence>
<keyword evidence="2" id="KW-0812">Transmembrane</keyword>
<protein>
    <submittedName>
        <fullName evidence="4">UPF0603 protein YdjH</fullName>
    </submittedName>
</protein>